<keyword evidence="18" id="KW-1185">Reference proteome</keyword>
<evidence type="ECO:0000259" key="16">
    <source>
        <dbReference type="Pfam" id="PF00156"/>
    </source>
</evidence>
<dbReference type="GO" id="GO:0032263">
    <property type="term" value="P:GMP salvage"/>
    <property type="evidence" value="ECO:0007669"/>
    <property type="project" value="TreeGrafter"/>
</dbReference>
<dbReference type="CDD" id="cd06223">
    <property type="entry name" value="PRTases_typeI"/>
    <property type="match status" value="1"/>
</dbReference>
<evidence type="ECO:0000256" key="2">
    <source>
        <dbReference type="ARBA" id="ARBA00004496"/>
    </source>
</evidence>
<dbReference type="GO" id="GO:0006178">
    <property type="term" value="P:guanine salvage"/>
    <property type="evidence" value="ECO:0007669"/>
    <property type="project" value="TreeGrafter"/>
</dbReference>
<keyword evidence="12 15" id="KW-0460">Magnesium</keyword>
<evidence type="ECO:0000256" key="14">
    <source>
        <dbReference type="ARBA" id="ARBA00049402"/>
    </source>
</evidence>
<feature type="domain" description="Phosphoribosyltransferase" evidence="16">
    <location>
        <begin position="9"/>
        <end position="157"/>
    </location>
</feature>
<evidence type="ECO:0000256" key="1">
    <source>
        <dbReference type="ARBA" id="ARBA00001946"/>
    </source>
</evidence>
<name>A0A5C6A1M9_9BACT</name>
<evidence type="ECO:0000256" key="8">
    <source>
        <dbReference type="ARBA" id="ARBA00022679"/>
    </source>
</evidence>
<dbReference type="EMBL" id="SJPR01000008">
    <property type="protein sequence ID" value="TWT93479.1"/>
    <property type="molecule type" value="Genomic_DNA"/>
</dbReference>
<evidence type="ECO:0000256" key="7">
    <source>
        <dbReference type="ARBA" id="ARBA00022676"/>
    </source>
</evidence>
<comment type="catalytic activity">
    <reaction evidence="14">
        <text>IMP + diphosphate = hypoxanthine + 5-phospho-alpha-D-ribose 1-diphosphate</text>
        <dbReference type="Rhea" id="RHEA:17973"/>
        <dbReference type="ChEBI" id="CHEBI:17368"/>
        <dbReference type="ChEBI" id="CHEBI:33019"/>
        <dbReference type="ChEBI" id="CHEBI:58017"/>
        <dbReference type="ChEBI" id="CHEBI:58053"/>
        <dbReference type="EC" id="2.4.2.8"/>
    </reaction>
    <physiologicalReaction direction="right-to-left" evidence="14">
        <dbReference type="Rhea" id="RHEA:17975"/>
    </physiologicalReaction>
</comment>
<dbReference type="InterPro" id="IPR029057">
    <property type="entry name" value="PRTase-like"/>
</dbReference>
<comment type="pathway">
    <text evidence="3 15">Purine metabolism; IMP biosynthesis via salvage pathway; IMP from hypoxanthine: step 1/1.</text>
</comment>
<evidence type="ECO:0000256" key="12">
    <source>
        <dbReference type="ARBA" id="ARBA00022842"/>
    </source>
</evidence>
<gene>
    <name evidence="17" type="primary">hpt</name>
    <name evidence="17" type="ORF">Pla108_39730</name>
</gene>
<evidence type="ECO:0000256" key="10">
    <source>
        <dbReference type="ARBA" id="ARBA00022726"/>
    </source>
</evidence>
<keyword evidence="6 15" id="KW-0963">Cytoplasm</keyword>
<comment type="similarity">
    <text evidence="4 15">Belongs to the purine/pyrimidine phosphoribosyltransferase family.</text>
</comment>
<dbReference type="SUPFAM" id="SSF53271">
    <property type="entry name" value="PRTase-like"/>
    <property type="match status" value="1"/>
</dbReference>
<reference evidence="17 18" key="1">
    <citation type="submission" date="2019-02" db="EMBL/GenBank/DDBJ databases">
        <title>Deep-cultivation of Planctomycetes and their phenomic and genomic characterization uncovers novel biology.</title>
        <authorList>
            <person name="Wiegand S."/>
            <person name="Jogler M."/>
            <person name="Boedeker C."/>
            <person name="Pinto D."/>
            <person name="Vollmers J."/>
            <person name="Rivas-Marin E."/>
            <person name="Kohn T."/>
            <person name="Peeters S.H."/>
            <person name="Heuer A."/>
            <person name="Rast P."/>
            <person name="Oberbeckmann S."/>
            <person name="Bunk B."/>
            <person name="Jeske O."/>
            <person name="Meyerdierks A."/>
            <person name="Storesund J.E."/>
            <person name="Kallscheuer N."/>
            <person name="Luecker S."/>
            <person name="Lage O.M."/>
            <person name="Pohl T."/>
            <person name="Merkel B.J."/>
            <person name="Hornburger P."/>
            <person name="Mueller R.-W."/>
            <person name="Bruemmer F."/>
            <person name="Labrenz M."/>
            <person name="Spormann A.M."/>
            <person name="Op Den Camp H."/>
            <person name="Overmann J."/>
            <person name="Amann R."/>
            <person name="Jetten M.S.M."/>
            <person name="Mascher T."/>
            <person name="Medema M.H."/>
            <person name="Devos D.P."/>
            <person name="Kaster A.-K."/>
            <person name="Ovreas L."/>
            <person name="Rohde M."/>
            <person name="Galperin M.Y."/>
            <person name="Jogler C."/>
        </authorList>
    </citation>
    <scope>NUCLEOTIDE SEQUENCE [LARGE SCALE GENOMIC DNA]</scope>
    <source>
        <strain evidence="17 18">Pla108</strain>
    </source>
</reference>
<dbReference type="PANTHER" id="PTHR43340:SF1">
    <property type="entry name" value="HYPOXANTHINE PHOSPHORIBOSYLTRANSFERASE"/>
    <property type="match status" value="1"/>
</dbReference>
<sequence>MDAMRILHSKQELHDGVQRMAAEIAQAYGERPLSIVSVLTGSVVLVADLIRELEMPLRVGVIEASSYGGERTTRGDLSVNAELMFDIKGRDVLLVDDIFDTGHTLVRVIEKIKEFGPRSVRSAVLLRKHGRQEVTAQPDFVAFEIPDEFVVGYGLDYDDHYRNLPYLGVLEQDDLDRHKDLVAAGTDPGA</sequence>
<evidence type="ECO:0000313" key="17">
    <source>
        <dbReference type="EMBL" id="TWT93479.1"/>
    </source>
</evidence>
<evidence type="ECO:0000256" key="11">
    <source>
        <dbReference type="ARBA" id="ARBA00022741"/>
    </source>
</evidence>
<dbReference type="GO" id="GO:0052657">
    <property type="term" value="F:guanine phosphoribosyltransferase activity"/>
    <property type="evidence" value="ECO:0007669"/>
    <property type="project" value="RHEA"/>
</dbReference>
<dbReference type="NCBIfam" id="TIGR01203">
    <property type="entry name" value="HGPRTase"/>
    <property type="match status" value="1"/>
</dbReference>
<evidence type="ECO:0000256" key="6">
    <source>
        <dbReference type="ARBA" id="ARBA00022490"/>
    </source>
</evidence>
<organism evidence="17 18">
    <name type="scientific">Botrimarina colliarenosi</name>
    <dbReference type="NCBI Taxonomy" id="2528001"/>
    <lineage>
        <taxon>Bacteria</taxon>
        <taxon>Pseudomonadati</taxon>
        <taxon>Planctomycetota</taxon>
        <taxon>Planctomycetia</taxon>
        <taxon>Pirellulales</taxon>
        <taxon>Lacipirellulaceae</taxon>
        <taxon>Botrimarina</taxon>
    </lineage>
</organism>
<dbReference type="Proteomes" id="UP000317421">
    <property type="component" value="Unassembled WGS sequence"/>
</dbReference>
<keyword evidence="11 15" id="KW-0547">Nucleotide-binding</keyword>
<protein>
    <recommendedName>
        <fullName evidence="5 15">Hypoxanthine phosphoribosyltransferase</fullName>
        <ecNumber evidence="5 15">2.4.2.8</ecNumber>
    </recommendedName>
</protein>
<dbReference type="InterPro" id="IPR005904">
    <property type="entry name" value="Hxn_phspho_trans"/>
</dbReference>
<accession>A0A5C6A1M9</accession>
<evidence type="ECO:0000256" key="15">
    <source>
        <dbReference type="RuleBase" id="RU364099"/>
    </source>
</evidence>
<evidence type="ECO:0000256" key="13">
    <source>
        <dbReference type="ARBA" id="ARBA00048811"/>
    </source>
</evidence>
<dbReference type="UniPathway" id="UPA00591">
    <property type="reaction ID" value="UER00648"/>
</dbReference>
<dbReference type="GO" id="GO:0046100">
    <property type="term" value="P:hypoxanthine metabolic process"/>
    <property type="evidence" value="ECO:0007669"/>
    <property type="project" value="TreeGrafter"/>
</dbReference>
<dbReference type="GO" id="GO:0004422">
    <property type="term" value="F:hypoxanthine phosphoribosyltransferase activity"/>
    <property type="evidence" value="ECO:0007669"/>
    <property type="project" value="InterPro"/>
</dbReference>
<dbReference type="GO" id="GO:0005829">
    <property type="term" value="C:cytosol"/>
    <property type="evidence" value="ECO:0007669"/>
    <property type="project" value="TreeGrafter"/>
</dbReference>
<comment type="caution">
    <text evidence="17">The sequence shown here is derived from an EMBL/GenBank/DDBJ whole genome shotgun (WGS) entry which is preliminary data.</text>
</comment>
<dbReference type="GO" id="GO:0006166">
    <property type="term" value="P:purine ribonucleoside salvage"/>
    <property type="evidence" value="ECO:0007669"/>
    <property type="project" value="UniProtKB-KW"/>
</dbReference>
<evidence type="ECO:0000256" key="5">
    <source>
        <dbReference type="ARBA" id="ARBA00011895"/>
    </source>
</evidence>
<comment type="catalytic activity">
    <reaction evidence="13">
        <text>GMP + diphosphate = guanine + 5-phospho-alpha-D-ribose 1-diphosphate</text>
        <dbReference type="Rhea" id="RHEA:25424"/>
        <dbReference type="ChEBI" id="CHEBI:16235"/>
        <dbReference type="ChEBI" id="CHEBI:33019"/>
        <dbReference type="ChEBI" id="CHEBI:58017"/>
        <dbReference type="ChEBI" id="CHEBI:58115"/>
        <dbReference type="EC" id="2.4.2.8"/>
    </reaction>
    <physiologicalReaction direction="right-to-left" evidence="13">
        <dbReference type="Rhea" id="RHEA:25426"/>
    </physiologicalReaction>
</comment>
<keyword evidence="7 15" id="KW-0328">Glycosyltransferase</keyword>
<keyword evidence="9 15" id="KW-0479">Metal-binding</keyword>
<dbReference type="InterPro" id="IPR000836">
    <property type="entry name" value="PRTase_dom"/>
</dbReference>
<evidence type="ECO:0000256" key="4">
    <source>
        <dbReference type="ARBA" id="ARBA00008391"/>
    </source>
</evidence>
<dbReference type="Gene3D" id="3.40.50.2020">
    <property type="match status" value="1"/>
</dbReference>
<comment type="cofactor">
    <cofactor evidence="1 15">
        <name>Mg(2+)</name>
        <dbReference type="ChEBI" id="CHEBI:18420"/>
    </cofactor>
</comment>
<dbReference type="PANTHER" id="PTHR43340">
    <property type="entry name" value="HYPOXANTHINE-GUANINE PHOSPHORIBOSYLTRANSFERASE"/>
    <property type="match status" value="1"/>
</dbReference>
<keyword evidence="8 15" id="KW-0808">Transferase</keyword>
<dbReference type="InterPro" id="IPR050408">
    <property type="entry name" value="HGPRT"/>
</dbReference>
<dbReference type="Pfam" id="PF00156">
    <property type="entry name" value="Pribosyltran"/>
    <property type="match status" value="1"/>
</dbReference>
<dbReference type="GO" id="GO:0032264">
    <property type="term" value="P:IMP salvage"/>
    <property type="evidence" value="ECO:0007669"/>
    <property type="project" value="UniProtKB-UniPathway"/>
</dbReference>
<proteinExistence type="inferred from homology"/>
<dbReference type="EC" id="2.4.2.8" evidence="5 15"/>
<evidence type="ECO:0000256" key="9">
    <source>
        <dbReference type="ARBA" id="ARBA00022723"/>
    </source>
</evidence>
<comment type="subcellular location">
    <subcellularLocation>
        <location evidence="2 15">Cytoplasm</location>
    </subcellularLocation>
</comment>
<dbReference type="GO" id="GO:0000166">
    <property type="term" value="F:nucleotide binding"/>
    <property type="evidence" value="ECO:0007669"/>
    <property type="project" value="UniProtKB-KW"/>
</dbReference>
<evidence type="ECO:0000256" key="3">
    <source>
        <dbReference type="ARBA" id="ARBA00004669"/>
    </source>
</evidence>
<keyword evidence="10 15" id="KW-0660">Purine salvage</keyword>
<dbReference type="GO" id="GO:0000287">
    <property type="term" value="F:magnesium ion binding"/>
    <property type="evidence" value="ECO:0007669"/>
    <property type="project" value="TreeGrafter"/>
</dbReference>
<dbReference type="AlphaFoldDB" id="A0A5C6A1M9"/>
<evidence type="ECO:0000313" key="18">
    <source>
        <dbReference type="Proteomes" id="UP000317421"/>
    </source>
</evidence>